<dbReference type="Pfam" id="PF02463">
    <property type="entry name" value="SMC_N"/>
    <property type="match status" value="1"/>
</dbReference>
<dbReference type="GO" id="GO:0007059">
    <property type="term" value="P:chromosome segregation"/>
    <property type="evidence" value="ECO:0007669"/>
    <property type="project" value="UniProtKB-UniRule"/>
</dbReference>
<feature type="coiled-coil region" evidence="7">
    <location>
        <begin position="339"/>
        <end position="394"/>
    </location>
</feature>
<feature type="coiled-coil region" evidence="7">
    <location>
        <begin position="430"/>
        <end position="485"/>
    </location>
</feature>
<evidence type="ECO:0000256" key="6">
    <source>
        <dbReference type="ARBA" id="ARBA00023125"/>
    </source>
</evidence>
<comment type="subunit">
    <text evidence="7">Homodimer.</text>
</comment>
<dbReference type="EMBL" id="MN577572">
    <property type="protein sequence ID" value="QGT50860.1"/>
    <property type="molecule type" value="Genomic_DNA"/>
</dbReference>
<evidence type="ECO:0000256" key="2">
    <source>
        <dbReference type="ARBA" id="ARBA00022490"/>
    </source>
</evidence>
<dbReference type="InterPro" id="IPR024704">
    <property type="entry name" value="SMC"/>
</dbReference>
<comment type="domain">
    <text evidence="7">Contains large globular domains required for ATP hydrolysis at each terminus and a third globular domain forming a flexible hinge near the middle of the molecule. These domains are separated by coiled-coil structures.</text>
</comment>
<evidence type="ECO:0000259" key="9">
    <source>
        <dbReference type="Pfam" id="PF06470"/>
    </source>
</evidence>
<dbReference type="GO" id="GO:0005524">
    <property type="term" value="F:ATP binding"/>
    <property type="evidence" value="ECO:0007669"/>
    <property type="project" value="UniProtKB-UniRule"/>
</dbReference>
<dbReference type="InterPro" id="IPR027417">
    <property type="entry name" value="P-loop_NTPase"/>
</dbReference>
<comment type="similarity">
    <text evidence="7">Belongs to the SMC family.</text>
</comment>
<evidence type="ECO:0000256" key="1">
    <source>
        <dbReference type="ARBA" id="ARBA00004496"/>
    </source>
</evidence>
<name>A0A650EM93_9BACT</name>
<protein>
    <recommendedName>
        <fullName evidence="7">Chromosome partition protein Smc</fullName>
    </recommendedName>
</protein>
<dbReference type="InterPro" id="IPR003395">
    <property type="entry name" value="RecF/RecN/SMC_N"/>
</dbReference>
<gene>
    <name evidence="7 10" type="primary">smc</name>
    <name evidence="10" type="ORF">Elusimicrob2101_1230</name>
</gene>
<dbReference type="Gene3D" id="3.40.50.300">
    <property type="entry name" value="P-loop containing nucleotide triphosphate hydrolases"/>
    <property type="match status" value="2"/>
</dbReference>
<dbReference type="AlphaFoldDB" id="A0A650EM93"/>
<dbReference type="NCBIfam" id="TIGR02168">
    <property type="entry name" value="SMC_prok_B"/>
    <property type="match status" value="1"/>
</dbReference>
<dbReference type="Pfam" id="PF06470">
    <property type="entry name" value="SMC_hinge"/>
    <property type="match status" value="1"/>
</dbReference>
<dbReference type="SUPFAM" id="SSF90257">
    <property type="entry name" value="Myosin rod fragments"/>
    <property type="match status" value="1"/>
</dbReference>
<dbReference type="GO" id="GO:0030261">
    <property type="term" value="P:chromosome condensation"/>
    <property type="evidence" value="ECO:0007669"/>
    <property type="project" value="InterPro"/>
</dbReference>
<dbReference type="Gene3D" id="1.20.1060.20">
    <property type="match status" value="1"/>
</dbReference>
<evidence type="ECO:0000259" key="8">
    <source>
        <dbReference type="Pfam" id="PF02463"/>
    </source>
</evidence>
<evidence type="ECO:0000256" key="7">
    <source>
        <dbReference type="HAMAP-Rule" id="MF_01894"/>
    </source>
</evidence>
<organism evidence="10">
    <name type="scientific">uncultured Elusimicrobia bacterium</name>
    <dbReference type="NCBI Taxonomy" id="699876"/>
    <lineage>
        <taxon>Bacteria</taxon>
        <taxon>Pseudomonadati</taxon>
        <taxon>Elusimicrobiota</taxon>
        <taxon>Elusimicrobia</taxon>
        <taxon>environmental samples</taxon>
    </lineage>
</organism>
<evidence type="ECO:0000256" key="3">
    <source>
        <dbReference type="ARBA" id="ARBA00022741"/>
    </source>
</evidence>
<dbReference type="GO" id="GO:0006260">
    <property type="term" value="P:DNA replication"/>
    <property type="evidence" value="ECO:0007669"/>
    <property type="project" value="UniProtKB-UniRule"/>
</dbReference>
<comment type="function">
    <text evidence="7">Required for chromosome condensation and partitioning.</text>
</comment>
<keyword evidence="6 7" id="KW-0238">DNA-binding</keyword>
<feature type="domain" description="RecF/RecN/SMC N-terminal" evidence="8">
    <location>
        <begin position="2"/>
        <end position="1130"/>
    </location>
</feature>
<dbReference type="InterPro" id="IPR010935">
    <property type="entry name" value="SMC_hinge"/>
</dbReference>
<dbReference type="FunFam" id="3.40.50.300:FF:000901">
    <property type="entry name" value="Chromosome partition protein Smc"/>
    <property type="match status" value="1"/>
</dbReference>
<dbReference type="GO" id="GO:0007062">
    <property type="term" value="P:sister chromatid cohesion"/>
    <property type="evidence" value="ECO:0007669"/>
    <property type="project" value="InterPro"/>
</dbReference>
<dbReference type="CDD" id="cd03278">
    <property type="entry name" value="ABC_SMC_barmotin"/>
    <property type="match status" value="1"/>
</dbReference>
<dbReference type="SUPFAM" id="SSF75553">
    <property type="entry name" value="Smc hinge domain"/>
    <property type="match status" value="1"/>
</dbReference>
<feature type="binding site" evidence="7">
    <location>
        <begin position="32"/>
        <end position="39"/>
    </location>
    <ligand>
        <name>ATP</name>
        <dbReference type="ChEBI" id="CHEBI:30616"/>
    </ligand>
</feature>
<dbReference type="GO" id="GO:0003677">
    <property type="term" value="F:DNA binding"/>
    <property type="evidence" value="ECO:0007669"/>
    <property type="project" value="UniProtKB-UniRule"/>
</dbReference>
<feature type="coiled-coil region" evidence="7">
    <location>
        <begin position="844"/>
        <end position="899"/>
    </location>
</feature>
<feature type="domain" description="SMC hinge" evidence="9">
    <location>
        <begin position="518"/>
        <end position="611"/>
    </location>
</feature>
<keyword evidence="5 7" id="KW-0175">Coiled coil</keyword>
<keyword evidence="4 7" id="KW-0067">ATP-binding</keyword>
<dbReference type="SUPFAM" id="SSF52540">
    <property type="entry name" value="P-loop containing nucleoside triphosphate hydrolases"/>
    <property type="match status" value="1"/>
</dbReference>
<sequence>MYLKAIEIIGFKSFADKSRLDFEPGITCVVGPNGCGKSNVIDSVRWAIGEMSWKSLRSASMVDIIFNGTVKRAPLNMAQVNMVFDNASRQLPLDFNEITVSRKIFRSGESEYYLNKVQCRLRDIRDLFLDTGIGGEGYAIIDQGGVESVLSASPEQRREMFEEVAGVSKYKAKREECIKRLERVDLDLARLADTVALIQEQIKKLDSEAKKARLYQKYREELKESEIAISVCSIKEADGLIAKHSAELDPVVRKQEDLENRISAQEGACAALDLNLTHKQKEAAEFSEKISASKYQVGLLEGAIKNCDNLTAELTAQVASSGAEAQRGQSRLAELAPAISRLKEQLAAVAAELSPLQENYNAQTAAAQKLEADLRNAESELQRASSELMNLVQKQMEISNRIALEESSAQRENEDLITAEKTSQSQAAGLAGLEESLKEISARVEQKRTEAEAARQAIVSGEENLKKLQADRSALNEKLSAVKSARAGLAAKLEMIQTQGKNDPYWVGAKLVGESGLAGVKGTLRKALKYPAALGVAVEEAFGKYLDAVLCADKNTVSQALALLKQHGKARAKFIVLDAVPQTQPQGGTLKEQLSYQPELESLINFIIGGYAYEDGAVRGGFFVGGGAERVRAPEAYWGEEETVRGEISAKTSEEDALNAQIIANYEALSKAEETLKNLRFKSQEALVALNSVQNERSNKEREISSTKQALERAAARKREIMLRVESRRKNAETLKQNLEELKSRHSAQTVRGEEAKKAQADLRAQAETLKGELNATSAKLYEVKIKKNNVELDLKSTEFEFTSLTESEGKRNEKIASSNLRLKSLADEKLSTQAKLSSERDTLAQLELSEHKMREELETLKKDFSDKTSVLNACKKEMAELTIKRNDLEHALSNARRQRTTVANNLFESWNITPEEAQMNYGDKQVDYERVKMMRKRIENMGAVNMTAPEEYDALTERHTFLRTQISDLDGAKKDLKSAINKINQTTRENFKYTFEQVRMHFKNIYQTLFRGGECDLVLTQPENLLETGIEIYAQPPGKKLLNITSMSGGEKTLTAMSLLFAFFTHNPSPFCIMDEADAALDEANVERYVNLIKEFSKTTQFIVVTHNKRTMEAARMLYGITMEESGVSKVMSVNLAERATPEDVKKKEAIEALAEA</sequence>
<dbReference type="GO" id="GO:0005737">
    <property type="term" value="C:cytoplasm"/>
    <property type="evidence" value="ECO:0007669"/>
    <property type="project" value="UniProtKB-SubCell"/>
</dbReference>
<reference evidence="10" key="1">
    <citation type="journal article" date="2020" name="J. ISSAAS">
        <title>Lactobacilli and other gastrointestinal microbiota of Peromyscus leucopus, reservoir host for agents of Lyme disease and other zoonoses in North America.</title>
        <authorList>
            <person name="Milovic A."/>
            <person name="Bassam K."/>
            <person name="Shao H."/>
            <person name="Chatzistamou I."/>
            <person name="Tufts D.M."/>
            <person name="Diuk-Wasser M."/>
            <person name="Barbour A.G."/>
        </authorList>
    </citation>
    <scope>NUCLEOTIDE SEQUENCE</scope>
    <source>
        <strain evidence="10">LL30</strain>
    </source>
</reference>
<dbReference type="GO" id="GO:0005694">
    <property type="term" value="C:chromosome"/>
    <property type="evidence" value="ECO:0007669"/>
    <property type="project" value="InterPro"/>
</dbReference>
<evidence type="ECO:0000313" key="10">
    <source>
        <dbReference type="EMBL" id="QGT50860.1"/>
    </source>
</evidence>
<feature type="coiled-coil region" evidence="7">
    <location>
        <begin position="683"/>
        <end position="780"/>
    </location>
</feature>
<accession>A0A650EM93</accession>
<dbReference type="PANTHER" id="PTHR43977">
    <property type="entry name" value="STRUCTURAL MAINTENANCE OF CHROMOSOMES PROTEIN 3"/>
    <property type="match status" value="1"/>
</dbReference>
<evidence type="ECO:0000256" key="4">
    <source>
        <dbReference type="ARBA" id="ARBA00022840"/>
    </source>
</evidence>
<dbReference type="InterPro" id="IPR036277">
    <property type="entry name" value="SMC_hinge_sf"/>
</dbReference>
<keyword evidence="3 7" id="KW-0547">Nucleotide-binding</keyword>
<proteinExistence type="inferred from homology"/>
<comment type="subcellular location">
    <subcellularLocation>
        <location evidence="1 7">Cytoplasm</location>
    </subcellularLocation>
</comment>
<keyword evidence="2 7" id="KW-0963">Cytoplasm</keyword>
<evidence type="ECO:0000256" key="5">
    <source>
        <dbReference type="ARBA" id="ARBA00023054"/>
    </source>
</evidence>
<dbReference type="GO" id="GO:0016887">
    <property type="term" value="F:ATP hydrolysis activity"/>
    <property type="evidence" value="ECO:0007669"/>
    <property type="project" value="InterPro"/>
</dbReference>
<dbReference type="PIRSF" id="PIRSF005719">
    <property type="entry name" value="SMC"/>
    <property type="match status" value="1"/>
</dbReference>
<dbReference type="InterPro" id="IPR011890">
    <property type="entry name" value="SMC_prok"/>
</dbReference>
<dbReference type="HAMAP" id="MF_01894">
    <property type="entry name" value="Smc_prok"/>
    <property type="match status" value="1"/>
</dbReference>